<dbReference type="STRING" id="357809.Cphy_1691"/>
<dbReference type="HOGENOM" id="CLU_1346685_0_0_9"/>
<evidence type="ECO:0008006" key="3">
    <source>
        <dbReference type="Google" id="ProtNLM"/>
    </source>
</evidence>
<dbReference type="EMBL" id="CP000885">
    <property type="protein sequence ID" value="ABX42063.1"/>
    <property type="molecule type" value="Genomic_DNA"/>
</dbReference>
<name>A9KRI9_LACP7</name>
<dbReference type="eggNOG" id="COG0454">
    <property type="taxonomic scope" value="Bacteria"/>
</dbReference>
<dbReference type="InterPro" id="IPR016181">
    <property type="entry name" value="Acyl_CoA_acyltransferase"/>
</dbReference>
<keyword evidence="2" id="KW-1185">Reference proteome</keyword>
<gene>
    <name evidence="1" type="ordered locus">Cphy_1691</name>
</gene>
<evidence type="ECO:0000313" key="2">
    <source>
        <dbReference type="Proteomes" id="UP000000370"/>
    </source>
</evidence>
<protein>
    <recommendedName>
        <fullName evidence="3">N-acetyltransferase domain-containing protein</fullName>
    </recommendedName>
</protein>
<evidence type="ECO:0000313" key="1">
    <source>
        <dbReference type="EMBL" id="ABX42063.1"/>
    </source>
</evidence>
<sequence>MRIMIKVTSVSEEKIREIGEKIGQAFWAENCGVATLFSEKECISFFRIITQVCYRAGCLYTTSDNMEGFVVYYRKKEKPALRYQMQMLRLFLKEIPMSTWLHFLKNQRGWKGFEARCKKEPDYVCVFMLVVLKEFQGKGFMRQMLHDPFAVAKEKHIPCVLDTDTLLKTQKYQHCGMKIVVRNDIPIRLPCMRWNIGNTMIYKC</sequence>
<accession>A9KRI9</accession>
<dbReference type="Proteomes" id="UP000000370">
    <property type="component" value="Chromosome"/>
</dbReference>
<dbReference type="AlphaFoldDB" id="A9KRI9"/>
<organism evidence="1 2">
    <name type="scientific">Lachnoclostridium phytofermentans (strain ATCC 700394 / DSM 18823 / ISDg)</name>
    <name type="common">Clostridium phytofermentans</name>
    <dbReference type="NCBI Taxonomy" id="357809"/>
    <lineage>
        <taxon>Bacteria</taxon>
        <taxon>Bacillati</taxon>
        <taxon>Bacillota</taxon>
        <taxon>Clostridia</taxon>
        <taxon>Lachnospirales</taxon>
        <taxon>Lachnospiraceae</taxon>
    </lineage>
</organism>
<dbReference type="SUPFAM" id="SSF55729">
    <property type="entry name" value="Acyl-CoA N-acyltransferases (Nat)"/>
    <property type="match status" value="1"/>
</dbReference>
<dbReference type="KEGG" id="cpy:Cphy_1691"/>
<proteinExistence type="predicted"/>
<dbReference type="Gene3D" id="3.40.630.30">
    <property type="match status" value="1"/>
</dbReference>
<reference evidence="2" key="1">
    <citation type="submission" date="2007-11" db="EMBL/GenBank/DDBJ databases">
        <title>Complete genome sequence of Clostridium phytofermentans ISDg.</title>
        <authorList>
            <person name="Leschine S.B."/>
            <person name="Warnick T.A."/>
            <person name="Blanchard J.L."/>
            <person name="Schnell D.J."/>
            <person name="Petit E.L."/>
            <person name="LaTouf W.G."/>
            <person name="Copeland A."/>
            <person name="Lucas S."/>
            <person name="Lapidus A."/>
            <person name="Barry K."/>
            <person name="Glavina del Rio T."/>
            <person name="Dalin E."/>
            <person name="Tice H."/>
            <person name="Pitluck S."/>
            <person name="Kiss H."/>
            <person name="Brettin T."/>
            <person name="Bruce D."/>
            <person name="Detter J.C."/>
            <person name="Han C."/>
            <person name="Kuske C."/>
            <person name="Schmutz J."/>
            <person name="Larimer F."/>
            <person name="Land M."/>
            <person name="Hauser L."/>
            <person name="Kyrpides N."/>
            <person name="Kim E.A."/>
            <person name="Richardson P."/>
        </authorList>
    </citation>
    <scope>NUCLEOTIDE SEQUENCE [LARGE SCALE GENOMIC DNA]</scope>
    <source>
        <strain evidence="2">ATCC 700394 / DSM 18823 / ISDg</strain>
    </source>
</reference>